<sequence precursor="true">MIPKKTWPTARSLAATRWRHASALLLVTVAAGGTLAACSDKGKSPVGRTQWQITNIVDNDDRGTILPDTQQGRSFVVIGRDSLTGASGCMGLSAEVSWGENDTQLTIDNFRAEEIDSNGTCIPGDEDTAERLGRVLDNHTLKISRPADNSLKLQQVIDDLPEWQTAPAVEFISGA</sequence>
<evidence type="ECO:0000313" key="2">
    <source>
        <dbReference type="EMBL" id="QFQ01789.1"/>
    </source>
</evidence>
<dbReference type="KEGG" id="cuo:CUROG_01945"/>
<evidence type="ECO:0000256" key="1">
    <source>
        <dbReference type="SAM" id="SignalP"/>
    </source>
</evidence>
<accession>A0A5J6Z926</accession>
<dbReference type="AlphaFoldDB" id="A0A5J6Z926"/>
<dbReference type="RefSeq" id="WP_236640596.1">
    <property type="nucleotide sequence ID" value="NZ_CP045032.1"/>
</dbReference>
<evidence type="ECO:0000313" key="3">
    <source>
        <dbReference type="Proteomes" id="UP000326711"/>
    </source>
</evidence>
<protein>
    <recommendedName>
        <fullName evidence="4">Secreted protein</fullName>
    </recommendedName>
</protein>
<keyword evidence="1" id="KW-0732">Signal</keyword>
<proteinExistence type="predicted"/>
<gene>
    <name evidence="2" type="ORF">CUROG_01945</name>
</gene>
<keyword evidence="3" id="KW-1185">Reference proteome</keyword>
<dbReference type="Proteomes" id="UP000326711">
    <property type="component" value="Chromosome"/>
</dbReference>
<feature type="chain" id="PRO_5023840161" description="Secreted protein" evidence="1">
    <location>
        <begin position="37"/>
        <end position="175"/>
    </location>
</feature>
<organism evidence="2 3">
    <name type="scientific">Corynebacterium urogenitale</name>
    <dbReference type="NCBI Taxonomy" id="2487892"/>
    <lineage>
        <taxon>Bacteria</taxon>
        <taxon>Bacillati</taxon>
        <taxon>Actinomycetota</taxon>
        <taxon>Actinomycetes</taxon>
        <taxon>Mycobacteriales</taxon>
        <taxon>Corynebacteriaceae</taxon>
        <taxon>Corynebacterium</taxon>
    </lineage>
</organism>
<dbReference type="EMBL" id="CP045032">
    <property type="protein sequence ID" value="QFQ01789.1"/>
    <property type="molecule type" value="Genomic_DNA"/>
</dbReference>
<feature type="signal peptide" evidence="1">
    <location>
        <begin position="1"/>
        <end position="36"/>
    </location>
</feature>
<name>A0A5J6Z926_9CORY</name>
<reference evidence="3" key="1">
    <citation type="submission" date="2019-10" db="EMBL/GenBank/DDBJ databases">
        <title>Complete genome sequence of Corynebacterium urogenitalis DSM 108747, isolated from the genital tract of a cow.</title>
        <authorList>
            <person name="Ruckert C."/>
            <person name="Ballas P."/>
            <person name="Wagener K."/>
            <person name="Drillich M."/>
            <person name="Kaempfer P."/>
            <person name="Busse H.-J."/>
            <person name="Ehling-Schulz M."/>
        </authorList>
    </citation>
    <scope>NUCLEOTIDE SEQUENCE [LARGE SCALE GENOMIC DNA]</scope>
    <source>
        <strain evidence="3">LMM 1652</strain>
    </source>
</reference>
<evidence type="ECO:0008006" key="4">
    <source>
        <dbReference type="Google" id="ProtNLM"/>
    </source>
</evidence>